<protein>
    <submittedName>
        <fullName evidence="3">Crotonase/enoyl-CoA hydratase family protein</fullName>
    </submittedName>
</protein>
<dbReference type="PANTHER" id="PTHR43149">
    <property type="entry name" value="ENOYL-COA HYDRATASE"/>
    <property type="match status" value="1"/>
</dbReference>
<evidence type="ECO:0000256" key="2">
    <source>
        <dbReference type="RuleBase" id="RU003707"/>
    </source>
</evidence>
<comment type="similarity">
    <text evidence="1 2">Belongs to the enoyl-CoA hydratase/isomerase family.</text>
</comment>
<reference evidence="4" key="1">
    <citation type="submission" date="2023-05" db="EMBL/GenBank/DDBJ databases">
        <title>Draft genome of Pseudofrankia sp. BMG5.37.</title>
        <authorList>
            <person name="Gtari M."/>
            <person name="Ghodhbane F."/>
            <person name="Sbissi I."/>
        </authorList>
    </citation>
    <scope>NUCLEOTIDE SEQUENCE [LARGE SCALE GENOMIC DNA]</scope>
    <source>
        <strain evidence="4">BMG 814</strain>
    </source>
</reference>
<dbReference type="InterPro" id="IPR018376">
    <property type="entry name" value="Enoyl-CoA_hyd/isom_CS"/>
</dbReference>
<dbReference type="Proteomes" id="UP001233673">
    <property type="component" value="Unassembled WGS sequence"/>
</dbReference>
<comment type="caution">
    <text evidence="3">The sequence shown here is derived from an EMBL/GenBank/DDBJ whole genome shotgun (WGS) entry which is preliminary data.</text>
</comment>
<evidence type="ECO:0000313" key="4">
    <source>
        <dbReference type="Proteomes" id="UP001233673"/>
    </source>
</evidence>
<evidence type="ECO:0000313" key="3">
    <source>
        <dbReference type="EMBL" id="MDP5182393.1"/>
    </source>
</evidence>
<dbReference type="Pfam" id="PF00378">
    <property type="entry name" value="ECH_1"/>
    <property type="match status" value="1"/>
</dbReference>
<accession>A0ABT9I9Z7</accession>
<dbReference type="PANTHER" id="PTHR43149:SF1">
    <property type="entry name" value="DELTA(3,5)-DELTA(2,4)-DIENOYL-COA ISOMERASE, MITOCHONDRIAL"/>
    <property type="match status" value="1"/>
</dbReference>
<dbReference type="CDD" id="cd06558">
    <property type="entry name" value="crotonase-like"/>
    <property type="match status" value="1"/>
</dbReference>
<dbReference type="RefSeq" id="WP_305999087.1">
    <property type="nucleotide sequence ID" value="NZ_JASNFN010000005.1"/>
</dbReference>
<gene>
    <name evidence="3" type="ORF">QOZ88_07060</name>
</gene>
<dbReference type="InterPro" id="IPR029045">
    <property type="entry name" value="ClpP/crotonase-like_dom_sf"/>
</dbReference>
<name>A0ABT9I9Z7_9ACTN</name>
<dbReference type="SUPFAM" id="SSF52096">
    <property type="entry name" value="ClpP/crotonase"/>
    <property type="match status" value="1"/>
</dbReference>
<dbReference type="PROSITE" id="PS00166">
    <property type="entry name" value="ENOYL_COA_HYDRATASE"/>
    <property type="match status" value="1"/>
</dbReference>
<dbReference type="InterPro" id="IPR001753">
    <property type="entry name" value="Enoyl-CoA_hydra/iso"/>
</dbReference>
<dbReference type="InterPro" id="IPR045002">
    <property type="entry name" value="Ech1-like"/>
</dbReference>
<dbReference type="Gene3D" id="3.90.226.10">
    <property type="entry name" value="2-enoyl-CoA Hydratase, Chain A, domain 1"/>
    <property type="match status" value="1"/>
</dbReference>
<organism evidence="3 4">
    <name type="scientific">Blastococcus carthaginiensis</name>
    <dbReference type="NCBI Taxonomy" id="3050034"/>
    <lineage>
        <taxon>Bacteria</taxon>
        <taxon>Bacillati</taxon>
        <taxon>Actinomycetota</taxon>
        <taxon>Actinomycetes</taxon>
        <taxon>Geodermatophilales</taxon>
        <taxon>Geodermatophilaceae</taxon>
        <taxon>Blastococcus</taxon>
    </lineage>
</organism>
<keyword evidence="4" id="KW-1185">Reference proteome</keyword>
<sequence>MADDVPRRVALTVTDGVATVRLDRPEKMNALDPAMFSAILATGKELMAREDVGAVVLTGAGRAFCAGLDFGSFADMAERGPERTREREAAAPAPLGAAGALAQQAVHVWSLVPAPVIAAVQGVAFGGGLQIALGADIRLVAPDAQLSLMEILWGIVPDMCGTQLLPELVGRDVAKELALTGRKVSGTEAVRLGLATREAADPVAAALELAAEIAGHSRSATRAVKRLVDLAGRVPLAEGLAAEQAEIGALIGSPEQAAVVRRRLESRG</sequence>
<proteinExistence type="inferred from homology"/>
<dbReference type="EMBL" id="JASNFN010000005">
    <property type="protein sequence ID" value="MDP5182393.1"/>
    <property type="molecule type" value="Genomic_DNA"/>
</dbReference>
<evidence type="ECO:0000256" key="1">
    <source>
        <dbReference type="ARBA" id="ARBA00005254"/>
    </source>
</evidence>
<dbReference type="NCBIfam" id="NF005699">
    <property type="entry name" value="PRK07509.1"/>
    <property type="match status" value="1"/>
</dbReference>